<evidence type="ECO:0000256" key="3">
    <source>
        <dbReference type="ARBA" id="ARBA00023242"/>
    </source>
</evidence>
<reference evidence="4 5" key="1">
    <citation type="submission" date="2017-11" db="EMBL/GenBank/DDBJ databases">
        <title>De-novo sequencing of pomegranate (Punica granatum L.) genome.</title>
        <authorList>
            <person name="Akparov Z."/>
            <person name="Amiraslanov A."/>
            <person name="Hajiyeva S."/>
            <person name="Abbasov M."/>
            <person name="Kaur K."/>
            <person name="Hamwieh A."/>
            <person name="Solovyev V."/>
            <person name="Salamov A."/>
            <person name="Braich B."/>
            <person name="Kosarev P."/>
            <person name="Mahmoud A."/>
            <person name="Hajiyev E."/>
            <person name="Babayeva S."/>
            <person name="Izzatullayeva V."/>
            <person name="Mammadov A."/>
            <person name="Mammadov A."/>
            <person name="Sharifova S."/>
            <person name="Ojaghi J."/>
            <person name="Eynullazada K."/>
            <person name="Bayramov B."/>
            <person name="Abdulazimova A."/>
            <person name="Shahmuradov I."/>
        </authorList>
    </citation>
    <scope>NUCLEOTIDE SEQUENCE [LARGE SCALE GENOMIC DNA]</scope>
    <source>
        <strain evidence="5">cv. AG2017</strain>
        <tissue evidence="4">Leaf</tissue>
    </source>
</reference>
<dbReference type="Proteomes" id="UP000233551">
    <property type="component" value="Unassembled WGS sequence"/>
</dbReference>
<dbReference type="PANTHER" id="PTHR33669">
    <property type="entry name" value="PROTEIN NEGATIVE REGULATOR OF RESISTANCE"/>
    <property type="match status" value="1"/>
</dbReference>
<evidence type="ECO:0000256" key="1">
    <source>
        <dbReference type="ARBA" id="ARBA00004123"/>
    </source>
</evidence>
<evidence type="ECO:0000313" key="4">
    <source>
        <dbReference type="EMBL" id="PKI44541.1"/>
    </source>
</evidence>
<sequence length="114" mass="12924">MEGDGRKRKVEDEEESEEEKMEKFFALIRSTREMRDRLRGGTSEPERENKEGKAGLVWKPTFEPGDFVDDDKSKSKSIKAPAAAEPEGPSESRKDQEEDKTGTNSRGFDLNLSL</sequence>
<organism evidence="4 5">
    <name type="scientific">Punica granatum</name>
    <name type="common">Pomegranate</name>
    <dbReference type="NCBI Taxonomy" id="22663"/>
    <lineage>
        <taxon>Eukaryota</taxon>
        <taxon>Viridiplantae</taxon>
        <taxon>Streptophyta</taxon>
        <taxon>Embryophyta</taxon>
        <taxon>Tracheophyta</taxon>
        <taxon>Spermatophyta</taxon>
        <taxon>Magnoliopsida</taxon>
        <taxon>eudicotyledons</taxon>
        <taxon>Gunneridae</taxon>
        <taxon>Pentapetalae</taxon>
        <taxon>rosids</taxon>
        <taxon>malvids</taxon>
        <taxon>Myrtales</taxon>
        <taxon>Lythraceae</taxon>
        <taxon>Punica</taxon>
    </lineage>
</organism>
<keyword evidence="5" id="KW-1185">Reference proteome</keyword>
<accession>A0A2I0IKL0</accession>
<dbReference type="GO" id="GO:0005634">
    <property type="term" value="C:nucleus"/>
    <property type="evidence" value="ECO:0007669"/>
    <property type="project" value="UniProtKB-SubCell"/>
</dbReference>
<dbReference type="GeneID" id="116213385"/>
<dbReference type="OrthoDB" id="1304316at2759"/>
<evidence type="ECO:0000256" key="2">
    <source>
        <dbReference type="ARBA" id="ARBA00009937"/>
    </source>
</evidence>
<protein>
    <submittedName>
        <fullName evidence="4">Uncharacterized protein</fullName>
    </submittedName>
</protein>
<dbReference type="GO" id="GO:0010112">
    <property type="term" value="P:regulation of systemic acquired resistance"/>
    <property type="evidence" value="ECO:0007669"/>
    <property type="project" value="InterPro"/>
</dbReference>
<dbReference type="PANTHER" id="PTHR33669:SF26">
    <property type="entry name" value="PROTEIN NIM1-INTERACTING 3"/>
    <property type="match status" value="1"/>
</dbReference>
<proteinExistence type="inferred from homology"/>
<dbReference type="AlphaFoldDB" id="A0A2I0IKL0"/>
<name>A0A2I0IKL0_PUNGR</name>
<dbReference type="InterPro" id="IPR031425">
    <property type="entry name" value="NPR1/NH1-interacting"/>
</dbReference>
<keyword evidence="3" id="KW-0539">Nucleus</keyword>
<gene>
    <name evidence="4" type="ORF">CRG98_035079</name>
</gene>
<evidence type="ECO:0000313" key="5">
    <source>
        <dbReference type="Proteomes" id="UP000233551"/>
    </source>
</evidence>
<dbReference type="EMBL" id="PGOL01002873">
    <property type="protein sequence ID" value="PKI44541.1"/>
    <property type="molecule type" value="Genomic_DNA"/>
</dbReference>
<comment type="caution">
    <text evidence="4">The sequence shown here is derived from an EMBL/GenBank/DDBJ whole genome shotgun (WGS) entry which is preliminary data.</text>
</comment>
<dbReference type="Pfam" id="PF15699">
    <property type="entry name" value="NPR1_interact"/>
    <property type="match status" value="1"/>
</dbReference>
<comment type="subcellular location">
    <subcellularLocation>
        <location evidence="1">Nucleus</location>
    </subcellularLocation>
</comment>
<comment type="similarity">
    <text evidence="2">Belongs to the NPR1-interactor family.</text>
</comment>